<keyword evidence="1" id="KW-0732">Signal</keyword>
<dbReference type="Pfam" id="PF14100">
    <property type="entry name" value="DUF6807"/>
    <property type="match status" value="1"/>
</dbReference>
<name>A0A1M6G394_9BACT</name>
<dbReference type="AlphaFoldDB" id="A0A1M6G394"/>
<dbReference type="RefSeq" id="WP_073168202.1">
    <property type="nucleotide sequence ID" value="NZ_FQZE01000010.1"/>
</dbReference>
<protein>
    <submittedName>
        <fullName evidence="2">Methane oxygenase PmoA</fullName>
    </submittedName>
</protein>
<evidence type="ECO:0000313" key="2">
    <source>
        <dbReference type="EMBL" id="SHJ04409.1"/>
    </source>
</evidence>
<dbReference type="OrthoDB" id="2540540at2"/>
<evidence type="ECO:0000256" key="1">
    <source>
        <dbReference type="SAM" id="SignalP"/>
    </source>
</evidence>
<keyword evidence="3" id="KW-1185">Reference proteome</keyword>
<dbReference type="EMBL" id="FQZE01000010">
    <property type="protein sequence ID" value="SHJ04409.1"/>
    <property type="molecule type" value="Genomic_DNA"/>
</dbReference>
<feature type="chain" id="PRO_5012770841" evidence="1">
    <location>
        <begin position="21"/>
        <end position="311"/>
    </location>
</feature>
<sequence length="311" mass="35475">MKLIAIPFLLLLIFSLNLHAQVTLQKEEGGLLFLENGEKILFYQSAPKNYKGEYERCNYIHPLWGIDGAVLTEDFPVDHLHHRGVFWAWHQVKIDGKRIGDPWLLENFEQNVTEVEFFLKPDGAGVLKTRVEWKSNLWLKQGKKAPYLQESSKITIHPEERNYRRIDFEISLLALAENLEIGGSEDEKGYSGFSVRLKLPEDVEFTGPEGEVEPQTTAVESEGFINILGSMGTGGKNAGVVIVDHPENPGYPQPWILRSQNSMQNAAYPGNKTIPVSTTEPLVLKYSLIVYSRRMNERKIKRIMEDVFMDN</sequence>
<accession>A0A1M6G394</accession>
<dbReference type="STRING" id="1168035.SAMN05444280_11012"/>
<dbReference type="Proteomes" id="UP000184050">
    <property type="component" value="Unassembled WGS sequence"/>
</dbReference>
<evidence type="ECO:0000313" key="3">
    <source>
        <dbReference type="Proteomes" id="UP000184050"/>
    </source>
</evidence>
<proteinExistence type="predicted"/>
<organism evidence="2 3">
    <name type="scientific">Tangfeifania diversioriginum</name>
    <dbReference type="NCBI Taxonomy" id="1168035"/>
    <lineage>
        <taxon>Bacteria</taxon>
        <taxon>Pseudomonadati</taxon>
        <taxon>Bacteroidota</taxon>
        <taxon>Bacteroidia</taxon>
        <taxon>Marinilabiliales</taxon>
        <taxon>Prolixibacteraceae</taxon>
        <taxon>Tangfeifania</taxon>
    </lineage>
</organism>
<feature type="signal peptide" evidence="1">
    <location>
        <begin position="1"/>
        <end position="20"/>
    </location>
</feature>
<dbReference type="InterPro" id="IPR029475">
    <property type="entry name" value="DUF6807"/>
</dbReference>
<gene>
    <name evidence="2" type="ORF">SAMN05444280_11012</name>
</gene>
<reference evidence="2 3" key="1">
    <citation type="submission" date="2016-11" db="EMBL/GenBank/DDBJ databases">
        <authorList>
            <person name="Jaros S."/>
            <person name="Januszkiewicz K."/>
            <person name="Wedrychowicz H."/>
        </authorList>
    </citation>
    <scope>NUCLEOTIDE SEQUENCE [LARGE SCALE GENOMIC DNA]</scope>
    <source>
        <strain evidence="2 3">DSM 27063</strain>
    </source>
</reference>